<dbReference type="SUPFAM" id="SSF56059">
    <property type="entry name" value="Glutathione synthetase ATP-binding domain-like"/>
    <property type="match status" value="1"/>
</dbReference>
<evidence type="ECO:0000313" key="2">
    <source>
        <dbReference type="EMBL" id="MCH6165005.1"/>
    </source>
</evidence>
<dbReference type="EMBL" id="JAKXMK010000003">
    <property type="protein sequence ID" value="MCH6165005.1"/>
    <property type="molecule type" value="Genomic_DNA"/>
</dbReference>
<reference evidence="2 3" key="1">
    <citation type="submission" date="2022-03" db="EMBL/GenBank/DDBJ databases">
        <title>Pseudonocardia alaer sp. nov., a novel actinomycete isolated from reed forest soil.</title>
        <authorList>
            <person name="Wang L."/>
        </authorList>
    </citation>
    <scope>NUCLEOTIDE SEQUENCE [LARGE SCALE GENOMIC DNA]</scope>
    <source>
        <strain evidence="2 3">Y-16303</strain>
    </source>
</reference>
<feature type="region of interest" description="Disordered" evidence="1">
    <location>
        <begin position="463"/>
        <end position="483"/>
    </location>
</feature>
<evidence type="ECO:0008006" key="4">
    <source>
        <dbReference type="Google" id="ProtNLM"/>
    </source>
</evidence>
<evidence type="ECO:0000256" key="1">
    <source>
        <dbReference type="SAM" id="MobiDB-lite"/>
    </source>
</evidence>
<feature type="compositionally biased region" description="Basic and acidic residues" evidence="1">
    <location>
        <begin position="466"/>
        <end position="483"/>
    </location>
</feature>
<sequence>MPDELLDFTIHDVWDALPTQLRDEFLDRRSASMGWRTHPRREVQGRRWEPLRPMVIGERDYRGLGYLTARLLHLAVDACRRRASTLGELHQLLRFPHELPLMDRDRPLVTDELTRFARPDLLIEQARPRLLEFNNSTRLGGGTTTPKLAEAYARLCPESGMHPPPSTVTARSAALARTLRAGNGNGHPGRLLMPAYRAINRKTGSVQRGKTVTRVILADARRVGIDVVQADLADLRLDAAGRLLAADEPVDVVLLRWGSDRIVDDGGGLAALRSADRARTVVFFPRTESALISSKAILAWLHEDCDAGLLAAADRALVRAHVPWTTCLGLDGDPAAQGRLLSTAIDERHRLVAKPAVGRSGTNVFFGSQMSKQDWASAVIDAARESPVVLQQRVVSDRITMPFHDRDSGRQVTSQVPFVLGPYLVDGAAASVAVRHMGPDVPSQDVVIGASRGGYQSAAVLVPEAATDRSTQRQEKRGVLSRQ</sequence>
<gene>
    <name evidence="2" type="ORF">MMF94_04860</name>
</gene>
<proteinExistence type="predicted"/>
<dbReference type="RefSeq" id="WP_241035017.1">
    <property type="nucleotide sequence ID" value="NZ_BAAAJF010000009.1"/>
</dbReference>
<protein>
    <recommendedName>
        <fullName evidence="4">Circularly permuted ATP-grasp superfamily protein</fullName>
    </recommendedName>
</protein>
<evidence type="ECO:0000313" key="3">
    <source>
        <dbReference type="Proteomes" id="UP001299970"/>
    </source>
</evidence>
<comment type="caution">
    <text evidence="2">The sequence shown here is derived from an EMBL/GenBank/DDBJ whole genome shotgun (WGS) entry which is preliminary data.</text>
</comment>
<dbReference type="Proteomes" id="UP001299970">
    <property type="component" value="Unassembled WGS sequence"/>
</dbReference>
<accession>A0ABS9T8Z6</accession>
<keyword evidence="3" id="KW-1185">Reference proteome</keyword>
<name>A0ABS9T8Z6_9PSEU</name>
<organism evidence="2 3">
    <name type="scientific">Pseudonocardia alaniniphila</name>
    <dbReference type="NCBI Taxonomy" id="75291"/>
    <lineage>
        <taxon>Bacteria</taxon>
        <taxon>Bacillati</taxon>
        <taxon>Actinomycetota</taxon>
        <taxon>Actinomycetes</taxon>
        <taxon>Pseudonocardiales</taxon>
        <taxon>Pseudonocardiaceae</taxon>
        <taxon>Pseudonocardia</taxon>
    </lineage>
</organism>